<feature type="compositionally biased region" description="Acidic residues" evidence="2">
    <location>
        <begin position="336"/>
        <end position="345"/>
    </location>
</feature>
<proteinExistence type="predicted"/>
<evidence type="ECO:0000256" key="2">
    <source>
        <dbReference type="SAM" id="MobiDB-lite"/>
    </source>
</evidence>
<keyword evidence="1" id="KW-0175">Coiled coil</keyword>
<feature type="compositionally biased region" description="Basic and acidic residues" evidence="2">
    <location>
        <begin position="385"/>
        <end position="396"/>
    </location>
</feature>
<feature type="region of interest" description="Disordered" evidence="2">
    <location>
        <begin position="459"/>
        <end position="540"/>
    </location>
</feature>
<reference evidence="5" key="2">
    <citation type="submission" date="2015-01" db="EMBL/GenBank/DDBJ databases">
        <title>Evolutionary Origins and Diversification of the Mycorrhizal Mutualists.</title>
        <authorList>
            <consortium name="DOE Joint Genome Institute"/>
            <consortium name="Mycorrhizal Genomics Consortium"/>
            <person name="Kohler A."/>
            <person name="Kuo A."/>
            <person name="Nagy L.G."/>
            <person name="Floudas D."/>
            <person name="Copeland A."/>
            <person name="Barry K.W."/>
            <person name="Cichocki N."/>
            <person name="Veneault-Fourrey C."/>
            <person name="LaButti K."/>
            <person name="Lindquist E.A."/>
            <person name="Lipzen A."/>
            <person name="Lundell T."/>
            <person name="Morin E."/>
            <person name="Murat C."/>
            <person name="Riley R."/>
            <person name="Ohm R."/>
            <person name="Sun H."/>
            <person name="Tunlid A."/>
            <person name="Henrissat B."/>
            <person name="Grigoriev I.V."/>
            <person name="Hibbett D.S."/>
            <person name="Martin F."/>
        </authorList>
    </citation>
    <scope>NUCLEOTIDE SEQUENCE [LARGE SCALE GENOMIC DNA]</scope>
    <source>
        <strain evidence="5">Marx 270</strain>
    </source>
</reference>
<reference evidence="4 5" key="1">
    <citation type="submission" date="2014-04" db="EMBL/GenBank/DDBJ databases">
        <authorList>
            <consortium name="DOE Joint Genome Institute"/>
            <person name="Kuo A."/>
            <person name="Kohler A."/>
            <person name="Costa M.D."/>
            <person name="Nagy L.G."/>
            <person name="Floudas D."/>
            <person name="Copeland A."/>
            <person name="Barry K.W."/>
            <person name="Cichocki N."/>
            <person name="Veneault-Fourrey C."/>
            <person name="LaButti K."/>
            <person name="Lindquist E.A."/>
            <person name="Lipzen A."/>
            <person name="Lundell T."/>
            <person name="Morin E."/>
            <person name="Murat C."/>
            <person name="Sun H."/>
            <person name="Tunlid A."/>
            <person name="Henrissat B."/>
            <person name="Grigoriev I.V."/>
            <person name="Hibbett D.S."/>
            <person name="Martin F."/>
            <person name="Nordberg H.P."/>
            <person name="Cantor M.N."/>
            <person name="Hua S.X."/>
        </authorList>
    </citation>
    <scope>NUCLEOTIDE SEQUENCE [LARGE SCALE GENOMIC DNA]</scope>
    <source>
        <strain evidence="4 5">Marx 270</strain>
    </source>
</reference>
<evidence type="ECO:0000256" key="1">
    <source>
        <dbReference type="SAM" id="Coils"/>
    </source>
</evidence>
<feature type="compositionally biased region" description="Polar residues" evidence="2">
    <location>
        <begin position="459"/>
        <end position="469"/>
    </location>
</feature>
<dbReference type="OrthoDB" id="333905at2759"/>
<dbReference type="SUPFAM" id="SSF63491">
    <property type="entry name" value="BAG domain"/>
    <property type="match status" value="1"/>
</dbReference>
<feature type="compositionally biased region" description="Polar residues" evidence="2">
    <location>
        <begin position="355"/>
        <end position="364"/>
    </location>
</feature>
<feature type="region of interest" description="Disordered" evidence="2">
    <location>
        <begin position="330"/>
        <end position="428"/>
    </location>
</feature>
<evidence type="ECO:0000313" key="5">
    <source>
        <dbReference type="Proteomes" id="UP000054217"/>
    </source>
</evidence>
<dbReference type="GO" id="GO:0051087">
    <property type="term" value="F:protein-folding chaperone binding"/>
    <property type="evidence" value="ECO:0007669"/>
    <property type="project" value="InterPro"/>
</dbReference>
<feature type="compositionally biased region" description="Acidic residues" evidence="2">
    <location>
        <begin position="397"/>
        <end position="406"/>
    </location>
</feature>
<evidence type="ECO:0000259" key="3">
    <source>
        <dbReference type="Pfam" id="PF02179"/>
    </source>
</evidence>
<dbReference type="Proteomes" id="UP000054217">
    <property type="component" value="Unassembled WGS sequence"/>
</dbReference>
<name>A0A0C3NN69_PISTI</name>
<dbReference type="EMBL" id="KN831982">
    <property type="protein sequence ID" value="KIO02315.1"/>
    <property type="molecule type" value="Genomic_DNA"/>
</dbReference>
<organism evidence="4 5">
    <name type="scientific">Pisolithus tinctorius Marx 270</name>
    <dbReference type="NCBI Taxonomy" id="870435"/>
    <lineage>
        <taxon>Eukaryota</taxon>
        <taxon>Fungi</taxon>
        <taxon>Dikarya</taxon>
        <taxon>Basidiomycota</taxon>
        <taxon>Agaricomycotina</taxon>
        <taxon>Agaricomycetes</taxon>
        <taxon>Agaricomycetidae</taxon>
        <taxon>Boletales</taxon>
        <taxon>Sclerodermatineae</taxon>
        <taxon>Pisolithaceae</taxon>
        <taxon>Pisolithus</taxon>
    </lineage>
</organism>
<keyword evidence="5" id="KW-1185">Reference proteome</keyword>
<protein>
    <recommendedName>
        <fullName evidence="3">BAG domain-containing protein</fullName>
    </recommendedName>
</protein>
<dbReference type="STRING" id="870435.A0A0C3NN69"/>
<sequence>MMFVIDPRPRYEYYTPYTASLSRDHYLGAALAQAEEARRAKEARARRQQEYRQLLQRQAFLDALPIQMPGALELDDTYESPLSSTATGQGYPWHAPTYFNWGPIDHNCGNPYFGQGNCPYAQNLAELHAREREDGFSMKETLEHKPSQSHRYRFTTTNPNPRTSTSCPMSTPNKDLETKGKSKQVGVNAPSPANELKSASEFGTDSEVERATDPRALQKSISRIAEIETSFEKLENEFVFPDELDFEPSSLPELKLAYTSRNAPVRYYDHALQELLSELDTVASYGSARVREARRAIVNRVEKALERLEEEIERKKEVATWKISKAANDVASLEEREGEEGDEVIDGGSLKMNDEMTSSPTESESAVAGDTDEAKEEQRDDEMEKGEPLTERHDELDIGDAPDTDMVEPATIPTHSTSAHETDTMMEPVSPEVETVAAPVTINGQVDAACTPDEVGITSSLRFMPTSPSVEVGRSSESHPIEDTEADAFLLSQSLSSSPPSPTTASSASTSSDVEEDALLVEMPDNEHEQDEDAWVDVEA</sequence>
<dbReference type="Pfam" id="PF02179">
    <property type="entry name" value="BAG"/>
    <property type="match status" value="1"/>
</dbReference>
<feature type="compositionally biased region" description="Acidic residues" evidence="2">
    <location>
        <begin position="370"/>
        <end position="384"/>
    </location>
</feature>
<feature type="compositionally biased region" description="Low complexity" evidence="2">
    <location>
        <begin position="154"/>
        <end position="166"/>
    </location>
</feature>
<dbReference type="AlphaFoldDB" id="A0A0C3NN69"/>
<dbReference type="Gene3D" id="1.20.58.120">
    <property type="entry name" value="BAG domain"/>
    <property type="match status" value="1"/>
</dbReference>
<feature type="compositionally biased region" description="Acidic residues" evidence="2">
    <location>
        <begin position="528"/>
        <end position="540"/>
    </location>
</feature>
<feature type="compositionally biased region" description="Low complexity" evidence="2">
    <location>
        <begin position="488"/>
        <end position="512"/>
    </location>
</feature>
<feature type="domain" description="BAG" evidence="3">
    <location>
        <begin position="265"/>
        <end position="310"/>
    </location>
</feature>
<dbReference type="InterPro" id="IPR003103">
    <property type="entry name" value="BAG_domain"/>
</dbReference>
<dbReference type="InParanoid" id="A0A0C3NN69"/>
<accession>A0A0C3NN69</accession>
<dbReference type="InterPro" id="IPR036533">
    <property type="entry name" value="BAG_dom_sf"/>
</dbReference>
<dbReference type="HOGENOM" id="CLU_460165_0_0_1"/>
<evidence type="ECO:0000313" key="4">
    <source>
        <dbReference type="EMBL" id="KIO02315.1"/>
    </source>
</evidence>
<feature type="coiled-coil region" evidence="1">
    <location>
        <begin position="291"/>
        <end position="318"/>
    </location>
</feature>
<gene>
    <name evidence="4" type="ORF">M404DRAFT_659699</name>
</gene>
<feature type="region of interest" description="Disordered" evidence="2">
    <location>
        <begin position="140"/>
        <end position="211"/>
    </location>
</feature>